<evidence type="ECO:0000313" key="1">
    <source>
        <dbReference type="EMBL" id="KAK4124305.1"/>
    </source>
</evidence>
<evidence type="ECO:0000313" key="2">
    <source>
        <dbReference type="Proteomes" id="UP001302602"/>
    </source>
</evidence>
<keyword evidence="2" id="KW-1185">Reference proteome</keyword>
<proteinExistence type="predicted"/>
<dbReference type="Proteomes" id="UP001302602">
    <property type="component" value="Unassembled WGS sequence"/>
</dbReference>
<dbReference type="RefSeq" id="XP_062648076.1">
    <property type="nucleotide sequence ID" value="XM_062796271.1"/>
</dbReference>
<dbReference type="GeneID" id="87833039"/>
<protein>
    <submittedName>
        <fullName evidence="1">Uncharacterized protein</fullName>
    </submittedName>
</protein>
<dbReference type="EMBL" id="MU853227">
    <property type="protein sequence ID" value="KAK4124305.1"/>
    <property type="molecule type" value="Genomic_DNA"/>
</dbReference>
<reference evidence="1" key="1">
    <citation type="journal article" date="2023" name="Mol. Phylogenet. Evol.">
        <title>Genome-scale phylogeny and comparative genomics of the fungal order Sordariales.</title>
        <authorList>
            <person name="Hensen N."/>
            <person name="Bonometti L."/>
            <person name="Westerberg I."/>
            <person name="Brannstrom I.O."/>
            <person name="Guillou S."/>
            <person name="Cros-Aarteil S."/>
            <person name="Calhoun S."/>
            <person name="Haridas S."/>
            <person name="Kuo A."/>
            <person name="Mondo S."/>
            <person name="Pangilinan J."/>
            <person name="Riley R."/>
            <person name="LaButti K."/>
            <person name="Andreopoulos B."/>
            <person name="Lipzen A."/>
            <person name="Chen C."/>
            <person name="Yan M."/>
            <person name="Daum C."/>
            <person name="Ng V."/>
            <person name="Clum A."/>
            <person name="Steindorff A."/>
            <person name="Ohm R.A."/>
            <person name="Martin F."/>
            <person name="Silar P."/>
            <person name="Natvig D.O."/>
            <person name="Lalanne C."/>
            <person name="Gautier V."/>
            <person name="Ament-Velasquez S.L."/>
            <person name="Kruys A."/>
            <person name="Hutchinson M.I."/>
            <person name="Powell A.J."/>
            <person name="Barry K."/>
            <person name="Miller A.N."/>
            <person name="Grigoriev I.V."/>
            <person name="Debuchy R."/>
            <person name="Gladieux P."/>
            <person name="Hiltunen Thoren M."/>
            <person name="Johannesson H."/>
        </authorList>
    </citation>
    <scope>NUCLEOTIDE SEQUENCE</scope>
    <source>
        <strain evidence="1">CBS 731.68</strain>
    </source>
</reference>
<sequence>MSQVIRDTGLARLEDVYKCIIPPLNMENKLPRADAIIEWARAKAKPHEQLGRWKEAANAYLCGFLNRQTHSQDKTTLPSRPLLLRALTNAIGLRKDQRFEEDDIHDPEVLEIDNSKKLQEGVVDDF</sequence>
<accession>A0AAN6U0R7</accession>
<gene>
    <name evidence="1" type="ORF">N657DRAFT_680316</name>
</gene>
<name>A0AAN6U0R7_9PEZI</name>
<reference evidence="1" key="2">
    <citation type="submission" date="2023-05" db="EMBL/GenBank/DDBJ databases">
        <authorList>
            <consortium name="Lawrence Berkeley National Laboratory"/>
            <person name="Steindorff A."/>
            <person name="Hensen N."/>
            <person name="Bonometti L."/>
            <person name="Westerberg I."/>
            <person name="Brannstrom I.O."/>
            <person name="Guillou S."/>
            <person name="Cros-Aarteil S."/>
            <person name="Calhoun S."/>
            <person name="Haridas S."/>
            <person name="Kuo A."/>
            <person name="Mondo S."/>
            <person name="Pangilinan J."/>
            <person name="Riley R."/>
            <person name="Labutti K."/>
            <person name="Andreopoulos B."/>
            <person name="Lipzen A."/>
            <person name="Chen C."/>
            <person name="Yanf M."/>
            <person name="Daum C."/>
            <person name="Ng V."/>
            <person name="Clum A."/>
            <person name="Ohm R."/>
            <person name="Martin F."/>
            <person name="Silar P."/>
            <person name="Natvig D."/>
            <person name="Lalanne C."/>
            <person name="Gautier V."/>
            <person name="Ament-Velasquez S.L."/>
            <person name="Kruys A."/>
            <person name="Hutchinson M.I."/>
            <person name="Powell A.J."/>
            <person name="Barry K."/>
            <person name="Miller A.N."/>
            <person name="Grigoriev I.V."/>
            <person name="Debuchy R."/>
            <person name="Gladieux P."/>
            <person name="Thoren M.H."/>
            <person name="Johannesson H."/>
        </authorList>
    </citation>
    <scope>NUCLEOTIDE SEQUENCE</scope>
    <source>
        <strain evidence="1">CBS 731.68</strain>
    </source>
</reference>
<organism evidence="1 2">
    <name type="scientific">Parathielavia appendiculata</name>
    <dbReference type="NCBI Taxonomy" id="2587402"/>
    <lineage>
        <taxon>Eukaryota</taxon>
        <taxon>Fungi</taxon>
        <taxon>Dikarya</taxon>
        <taxon>Ascomycota</taxon>
        <taxon>Pezizomycotina</taxon>
        <taxon>Sordariomycetes</taxon>
        <taxon>Sordariomycetidae</taxon>
        <taxon>Sordariales</taxon>
        <taxon>Chaetomiaceae</taxon>
        <taxon>Parathielavia</taxon>
    </lineage>
</organism>
<comment type="caution">
    <text evidence="1">The sequence shown here is derived from an EMBL/GenBank/DDBJ whole genome shotgun (WGS) entry which is preliminary data.</text>
</comment>
<dbReference type="AlphaFoldDB" id="A0AAN6U0R7"/>